<dbReference type="GeneID" id="92210154"/>
<dbReference type="RefSeq" id="XP_066831896.1">
    <property type="nucleotide sequence ID" value="XM_066975236.1"/>
</dbReference>
<gene>
    <name evidence="1" type="ORF">LODBEIA_P49580</name>
</gene>
<accession>A0ABP0ZRH2</accession>
<dbReference type="Proteomes" id="UP001497383">
    <property type="component" value="Chromosome 6"/>
</dbReference>
<name>A0ABP0ZRH2_9ASCO</name>
<proteinExistence type="predicted"/>
<evidence type="ECO:0000313" key="2">
    <source>
        <dbReference type="Proteomes" id="UP001497383"/>
    </source>
</evidence>
<evidence type="ECO:0000313" key="1">
    <source>
        <dbReference type="EMBL" id="CAK9441089.1"/>
    </source>
</evidence>
<organism evidence="1 2">
    <name type="scientific">Lodderomyces beijingensis</name>
    <dbReference type="NCBI Taxonomy" id="1775926"/>
    <lineage>
        <taxon>Eukaryota</taxon>
        <taxon>Fungi</taxon>
        <taxon>Dikarya</taxon>
        <taxon>Ascomycota</taxon>
        <taxon>Saccharomycotina</taxon>
        <taxon>Pichiomycetes</taxon>
        <taxon>Debaryomycetaceae</taxon>
        <taxon>Candida/Lodderomyces clade</taxon>
        <taxon>Lodderomyces</taxon>
    </lineage>
</organism>
<protein>
    <submittedName>
        <fullName evidence="1">Uncharacterized protein</fullName>
    </submittedName>
</protein>
<reference evidence="1 2" key="1">
    <citation type="submission" date="2024-03" db="EMBL/GenBank/DDBJ databases">
        <authorList>
            <person name="Brejova B."/>
        </authorList>
    </citation>
    <scope>NUCLEOTIDE SEQUENCE [LARGE SCALE GENOMIC DNA]</scope>
    <source>
        <strain evidence="1 2">CBS 14171</strain>
    </source>
</reference>
<dbReference type="EMBL" id="OZ022410">
    <property type="protein sequence ID" value="CAK9441089.1"/>
    <property type="molecule type" value="Genomic_DNA"/>
</dbReference>
<sequence length="134" mass="15081">MFRIAPIIKAPKVRVLPRAKASVRDFRTTPRAQFFNKGPTPEEQEQALAKVRKALEAHPELRQLTMDFKTLLEGKGLLAQGRPSMTQMMRLLTDKDVIAHGAKLKKFLDTNDTGLTKDELATITGAYMFQGKEI</sequence>
<keyword evidence="2" id="KW-1185">Reference proteome</keyword>